<sequence>MSLITNTQINVAMSDKYHDDNKEESSKKFDFLKPHGTYKNDESKAWTEHYVCSRSGNKQIRNDRVEGGHTQKKRRTQKVSKKVGCQCDLRINYYPNTFSNEIVIARYRYKHSGHVLGSRDDIQYLKKSEETITKIKTFAHYGLSLSAIRQLMKAPEEITKRYLIIHIDSTHSTTAYKYALFTILIRHPYSGRGISLAWFLTESCDTQAIMTWLRKLKEDGWEDPKNVILDNDEAEINAIYHDSLFYDLDQLLNIDNESSVNCAITQFEEKWKDTPAKCGSNAIGTTKSEEPTPTILLRYYRQEVIQYELNIGRMGPHRKILRKFEINSADIEDSSIFRLQDSVFIVKSTQGGADYIVEHNNSDFTCN</sequence>
<feature type="non-terminal residue" evidence="2">
    <location>
        <position position="367"/>
    </location>
</feature>
<feature type="region of interest" description="Disordered" evidence="1">
    <location>
        <begin position="58"/>
        <end position="77"/>
    </location>
</feature>
<proteinExistence type="predicted"/>
<evidence type="ECO:0000313" key="2">
    <source>
        <dbReference type="EMBL" id="CAG8738813.1"/>
    </source>
</evidence>
<dbReference type="OrthoDB" id="2397870at2759"/>
<name>A0A9N9IKR3_9GLOM</name>
<dbReference type="Proteomes" id="UP000789396">
    <property type="component" value="Unassembled WGS sequence"/>
</dbReference>
<protein>
    <submittedName>
        <fullName evidence="2">7815_t:CDS:1</fullName>
    </submittedName>
</protein>
<reference evidence="2" key="1">
    <citation type="submission" date="2021-06" db="EMBL/GenBank/DDBJ databases">
        <authorList>
            <person name="Kallberg Y."/>
            <person name="Tangrot J."/>
            <person name="Rosling A."/>
        </authorList>
    </citation>
    <scope>NUCLEOTIDE SEQUENCE</scope>
    <source>
        <strain evidence="2">IN212</strain>
    </source>
</reference>
<accession>A0A9N9IKR3</accession>
<keyword evidence="3" id="KW-1185">Reference proteome</keyword>
<dbReference type="EMBL" id="CAJVPZ010031237">
    <property type="protein sequence ID" value="CAG8738813.1"/>
    <property type="molecule type" value="Genomic_DNA"/>
</dbReference>
<feature type="compositionally biased region" description="Basic and acidic residues" evidence="1">
    <location>
        <begin position="60"/>
        <end position="69"/>
    </location>
</feature>
<gene>
    <name evidence="2" type="ORF">RFULGI_LOCUS12697</name>
</gene>
<comment type="caution">
    <text evidence="2">The sequence shown here is derived from an EMBL/GenBank/DDBJ whole genome shotgun (WGS) entry which is preliminary data.</text>
</comment>
<dbReference type="AlphaFoldDB" id="A0A9N9IKR3"/>
<evidence type="ECO:0000256" key="1">
    <source>
        <dbReference type="SAM" id="MobiDB-lite"/>
    </source>
</evidence>
<organism evidence="2 3">
    <name type="scientific">Racocetra fulgida</name>
    <dbReference type="NCBI Taxonomy" id="60492"/>
    <lineage>
        <taxon>Eukaryota</taxon>
        <taxon>Fungi</taxon>
        <taxon>Fungi incertae sedis</taxon>
        <taxon>Mucoromycota</taxon>
        <taxon>Glomeromycotina</taxon>
        <taxon>Glomeromycetes</taxon>
        <taxon>Diversisporales</taxon>
        <taxon>Gigasporaceae</taxon>
        <taxon>Racocetra</taxon>
    </lineage>
</organism>
<evidence type="ECO:0000313" key="3">
    <source>
        <dbReference type="Proteomes" id="UP000789396"/>
    </source>
</evidence>